<feature type="transmembrane region" description="Helical" evidence="1">
    <location>
        <begin position="39"/>
        <end position="59"/>
    </location>
</feature>
<evidence type="ECO:0000313" key="3">
    <source>
        <dbReference type="Proteomes" id="UP001595767"/>
    </source>
</evidence>
<protein>
    <submittedName>
        <fullName evidence="2">Uncharacterized protein</fullName>
    </submittedName>
</protein>
<feature type="transmembrane region" description="Helical" evidence="1">
    <location>
        <begin position="66"/>
        <end position="86"/>
    </location>
</feature>
<dbReference type="Proteomes" id="UP001595767">
    <property type="component" value="Unassembled WGS sequence"/>
</dbReference>
<accession>A0ABV8L356</accession>
<name>A0ABV8L356_9NOCA</name>
<evidence type="ECO:0000313" key="2">
    <source>
        <dbReference type="EMBL" id="MFC4124548.1"/>
    </source>
</evidence>
<gene>
    <name evidence="2" type="ORF">ACFOW8_06390</name>
</gene>
<keyword evidence="1" id="KW-0812">Transmembrane</keyword>
<keyword evidence="1" id="KW-1133">Transmembrane helix</keyword>
<keyword evidence="1" id="KW-0472">Membrane</keyword>
<dbReference type="EMBL" id="JBHSBA010000003">
    <property type="protein sequence ID" value="MFC4124548.1"/>
    <property type="molecule type" value="Genomic_DNA"/>
</dbReference>
<dbReference type="RefSeq" id="WP_378546806.1">
    <property type="nucleotide sequence ID" value="NZ_JBHSBA010000003.1"/>
</dbReference>
<organism evidence="2 3">
    <name type="scientific">Nocardia rhizosphaerae</name>
    <dbReference type="NCBI Taxonomy" id="1691571"/>
    <lineage>
        <taxon>Bacteria</taxon>
        <taxon>Bacillati</taxon>
        <taxon>Actinomycetota</taxon>
        <taxon>Actinomycetes</taxon>
        <taxon>Mycobacteriales</taxon>
        <taxon>Nocardiaceae</taxon>
        <taxon>Nocardia</taxon>
    </lineage>
</organism>
<evidence type="ECO:0000256" key="1">
    <source>
        <dbReference type="SAM" id="Phobius"/>
    </source>
</evidence>
<feature type="transmembrane region" description="Helical" evidence="1">
    <location>
        <begin position="92"/>
        <end position="113"/>
    </location>
</feature>
<keyword evidence="3" id="KW-1185">Reference proteome</keyword>
<reference evidence="3" key="1">
    <citation type="journal article" date="2019" name="Int. J. Syst. Evol. Microbiol.">
        <title>The Global Catalogue of Microorganisms (GCM) 10K type strain sequencing project: providing services to taxonomists for standard genome sequencing and annotation.</title>
        <authorList>
            <consortium name="The Broad Institute Genomics Platform"/>
            <consortium name="The Broad Institute Genome Sequencing Center for Infectious Disease"/>
            <person name="Wu L."/>
            <person name="Ma J."/>
        </authorList>
    </citation>
    <scope>NUCLEOTIDE SEQUENCE [LARGE SCALE GENOMIC DNA]</scope>
    <source>
        <strain evidence="3">CGMCC 4.7204</strain>
    </source>
</reference>
<comment type="caution">
    <text evidence="2">The sequence shown here is derived from an EMBL/GenBank/DDBJ whole genome shotgun (WGS) entry which is preliminary data.</text>
</comment>
<sequence length="183" mass="18232">MRSPSDHTARLRGAAVGAASGAVAVLAHGLGGATGAPSGSSLTLLLAACALIGVVAAALPRGITPLSTMVVLAVGQLVGHSALSLGHAQHHHVASVAMLLAHLVAIPVGALAIRAAEVGVRRAITSVRGLVWVLGAAPAPEVRLGSAPRTDERAILRGLYRRSGIVVRGPPIADHTALHPVPA</sequence>
<proteinExistence type="predicted"/>